<dbReference type="RefSeq" id="WP_023523446.1">
    <property type="nucleotide sequence ID" value="NC_022873.1"/>
</dbReference>
<protein>
    <recommendedName>
        <fullName evidence="3">DUF771 domain-containing protein</fullName>
    </recommendedName>
</protein>
<dbReference type="Pfam" id="PF05595">
    <property type="entry name" value="DUF771"/>
    <property type="match status" value="1"/>
</dbReference>
<reference evidence="1 2" key="1">
    <citation type="submission" date="2013-05" db="EMBL/GenBank/DDBJ databases">
        <title>Complete genome sequence of Bacillus thuringiensis YBT-1518, a typical strain with high toxicity to nematode.</title>
        <authorList>
            <person name="Wang P."/>
            <person name="Zhang C."/>
            <person name="Guo M."/>
            <person name="Guo S."/>
            <person name="Zhu Y."/>
            <person name="Zheng J."/>
            <person name="Zhu L."/>
            <person name="Ruan L."/>
            <person name="Peng D."/>
            <person name="Sun M."/>
        </authorList>
    </citation>
    <scope>NUCLEOTIDE SEQUENCE [LARGE SCALE GENOMIC DNA]</scope>
    <source>
        <strain evidence="1 2">YBT-1518</strain>
    </source>
</reference>
<evidence type="ECO:0000313" key="2">
    <source>
        <dbReference type="Proteomes" id="UP000018566"/>
    </source>
</evidence>
<dbReference type="EMBL" id="CP005935">
    <property type="protein sequence ID" value="AHA74852.1"/>
    <property type="molecule type" value="Genomic_DNA"/>
</dbReference>
<evidence type="ECO:0008006" key="3">
    <source>
        <dbReference type="Google" id="ProtNLM"/>
    </source>
</evidence>
<sequence>MEKEKTWWEMKDLKKATGYSYGWLTQNILYKPCYKKILDINNGGFVYYPESRGKKWLFIADRMQEFLEKHFNQIVSK</sequence>
<dbReference type="Proteomes" id="UP000018566">
    <property type="component" value="Chromosome"/>
</dbReference>
<proteinExistence type="predicted"/>
<gene>
    <name evidence="1" type="ORF">YBT1518_28745</name>
</gene>
<organism evidence="1 2">
    <name type="scientific">Bacillus thuringiensis YBT-1518</name>
    <dbReference type="NCBI Taxonomy" id="529122"/>
    <lineage>
        <taxon>Bacteria</taxon>
        <taxon>Bacillati</taxon>
        <taxon>Bacillota</taxon>
        <taxon>Bacilli</taxon>
        <taxon>Bacillales</taxon>
        <taxon>Bacillaceae</taxon>
        <taxon>Bacillus</taxon>
        <taxon>Bacillus cereus group</taxon>
    </lineage>
</organism>
<dbReference type="AlphaFoldDB" id="A0A9W3KJK5"/>
<dbReference type="InterPro" id="IPR008489">
    <property type="entry name" value="DUF771"/>
</dbReference>
<accession>A0A9W3KJK5</accession>
<name>A0A9W3KJK5_BACTU</name>
<dbReference type="KEGG" id="bthu:YBT1518_28745"/>
<evidence type="ECO:0000313" key="1">
    <source>
        <dbReference type="EMBL" id="AHA74852.1"/>
    </source>
</evidence>